<dbReference type="EMBL" id="KR091911">
    <property type="protein sequence ID" value="AKN19309.1"/>
    <property type="molecule type" value="Genomic_DNA"/>
</dbReference>
<keyword evidence="1" id="KW-0614">Plasmid</keyword>
<protein>
    <submittedName>
        <fullName evidence="1">Uncharacterized protein</fullName>
    </submittedName>
</protein>
<name>A0A0H3YF61_SALET</name>
<evidence type="ECO:0000313" key="1">
    <source>
        <dbReference type="EMBL" id="AKN19309.1"/>
    </source>
</evidence>
<accession>A0A0H3YF61</accession>
<reference evidence="1" key="1">
    <citation type="journal article" date="2015" name="Antimicrob. Agents Chemother.">
        <title>IncA/C Plasmid Carrying blaNDM-1, blaCMY-16, and fosA3 in a Salmonella enterica Serovar Corvallis Strain Isolated from a Migratory Wild Bird in Germany.</title>
        <authorList>
            <person name="Villa L."/>
            <person name="Guerra B."/>
            <person name="Schmoger S."/>
            <person name="Fischer J."/>
            <person name="Helmuth R."/>
            <person name="Zong Z."/>
            <person name="Garcia-Fernandez A."/>
            <person name="Carattoli A."/>
        </authorList>
    </citation>
    <scope>NUCLEOTIDE SEQUENCE</scope>
    <source>
        <strain evidence="1">RH-1238</strain>
        <plasmid evidence="1">pRH-1238</plasmid>
    </source>
</reference>
<proteinExistence type="predicted"/>
<dbReference type="AlphaFoldDB" id="A0A0H3YF61"/>
<geneLocation type="plasmid" evidence="1">
    <name>pRH-1238</name>
</geneLocation>
<sequence length="207" mass="23191">MKPLTGNVSPETACIALSKVESQMNTLEQLVNQRVLEEGLKKAKPLAAQMGLESVPDEMLEMICPNLNYSGQFTPALYARFQSVKRLLKELSEQTSPKHGHIVKFTNQYGSYDESALLFKEGDVRNQNLVACVGGKTINLGELELRDYGLNMHIGCGGPFEPISEAQIQSLSEFDFYETTYRFWGQNPCGNGMIDITVPMKRWFLTV</sequence>
<organism evidence="1">
    <name type="scientific">Salmonella enterica subsp. enterica serovar Corvallis</name>
    <dbReference type="NCBI Taxonomy" id="593905"/>
    <lineage>
        <taxon>Bacteria</taxon>
        <taxon>Pseudomonadati</taxon>
        <taxon>Pseudomonadota</taxon>
        <taxon>Gammaproteobacteria</taxon>
        <taxon>Enterobacterales</taxon>
        <taxon>Enterobacteriaceae</taxon>
        <taxon>Salmonella</taxon>
    </lineage>
</organism>